<evidence type="ECO:0000256" key="2">
    <source>
        <dbReference type="ARBA" id="ARBA00023002"/>
    </source>
</evidence>
<feature type="domain" description="D-isomer specific 2-hydroxyacid dehydrogenase NAD-binding" evidence="6">
    <location>
        <begin position="105"/>
        <end position="283"/>
    </location>
</feature>
<dbReference type="PROSITE" id="PS00670">
    <property type="entry name" value="D_2_HYDROXYACID_DH_2"/>
    <property type="match status" value="1"/>
</dbReference>
<dbReference type="InterPro" id="IPR006140">
    <property type="entry name" value="D-isomer_DH_NAD-bd"/>
</dbReference>
<feature type="domain" description="D-isomer specific 2-hydroxyacid dehydrogenase catalytic" evidence="5">
    <location>
        <begin position="5"/>
        <end position="314"/>
    </location>
</feature>
<dbReference type="CDD" id="cd12173">
    <property type="entry name" value="PGDH_4"/>
    <property type="match status" value="1"/>
</dbReference>
<name>A0ABS6HCS2_9PROT</name>
<evidence type="ECO:0000256" key="1">
    <source>
        <dbReference type="ARBA" id="ARBA00005854"/>
    </source>
</evidence>
<evidence type="ECO:0000256" key="3">
    <source>
        <dbReference type="ARBA" id="ARBA00023027"/>
    </source>
</evidence>
<dbReference type="EMBL" id="JAERQM010000008">
    <property type="protein sequence ID" value="MBU8546514.1"/>
    <property type="molecule type" value="Genomic_DNA"/>
</dbReference>
<dbReference type="PANTHER" id="PTHR42789:SF1">
    <property type="entry name" value="D-ISOMER SPECIFIC 2-HYDROXYACID DEHYDROGENASE FAMILY PROTEIN (AFU_ORTHOLOGUE AFUA_6G10090)"/>
    <property type="match status" value="1"/>
</dbReference>
<dbReference type="PANTHER" id="PTHR42789">
    <property type="entry name" value="D-ISOMER SPECIFIC 2-HYDROXYACID DEHYDROGENASE FAMILY PROTEIN (AFU_ORTHOLOGUE AFUA_6G10090)"/>
    <property type="match status" value="1"/>
</dbReference>
<dbReference type="InterPro" id="IPR029753">
    <property type="entry name" value="D-isomer_DH_CS"/>
</dbReference>
<dbReference type="Pfam" id="PF00389">
    <property type="entry name" value="2-Hacid_dh"/>
    <property type="match status" value="1"/>
</dbReference>
<organism evidence="7 8">
    <name type="scientific">Falsiroseomonas oleicola</name>
    <dbReference type="NCBI Taxonomy" id="2801474"/>
    <lineage>
        <taxon>Bacteria</taxon>
        <taxon>Pseudomonadati</taxon>
        <taxon>Pseudomonadota</taxon>
        <taxon>Alphaproteobacteria</taxon>
        <taxon>Acetobacterales</taxon>
        <taxon>Roseomonadaceae</taxon>
        <taxon>Falsiroseomonas</taxon>
    </lineage>
</organism>
<reference evidence="7 8" key="1">
    <citation type="submission" date="2021-01" db="EMBL/GenBank/DDBJ databases">
        <title>Roseomonas sp. nov, a bacterium isolated from an oil production mixture in Yumen Oilfield.</title>
        <authorList>
            <person name="Wu D."/>
        </authorList>
    </citation>
    <scope>NUCLEOTIDE SEQUENCE [LARGE SCALE GENOMIC DNA]</scope>
    <source>
        <strain evidence="7 8">ROY-5-3</strain>
    </source>
</reference>
<dbReference type="Pfam" id="PF02826">
    <property type="entry name" value="2-Hacid_dh_C"/>
    <property type="match status" value="1"/>
</dbReference>
<accession>A0ABS6HCS2</accession>
<dbReference type="InterPro" id="IPR006139">
    <property type="entry name" value="D-isomer_2_OHA_DH_cat_dom"/>
</dbReference>
<evidence type="ECO:0000313" key="8">
    <source>
        <dbReference type="Proteomes" id="UP000689967"/>
    </source>
</evidence>
<dbReference type="RefSeq" id="WP_216878538.1">
    <property type="nucleotide sequence ID" value="NZ_JAERQM010000008.1"/>
</dbReference>
<keyword evidence="2 4" id="KW-0560">Oxidoreductase</keyword>
<gene>
    <name evidence="7" type="ORF">JJQ90_22525</name>
</gene>
<dbReference type="InterPro" id="IPR050857">
    <property type="entry name" value="D-2-hydroxyacid_DH"/>
</dbReference>
<keyword evidence="8" id="KW-1185">Reference proteome</keyword>
<evidence type="ECO:0000313" key="7">
    <source>
        <dbReference type="EMBL" id="MBU8546514.1"/>
    </source>
</evidence>
<comment type="similarity">
    <text evidence="1 4">Belongs to the D-isomer specific 2-hydroxyacid dehydrogenase family.</text>
</comment>
<dbReference type="Proteomes" id="UP000689967">
    <property type="component" value="Unassembled WGS sequence"/>
</dbReference>
<evidence type="ECO:0000256" key="4">
    <source>
        <dbReference type="RuleBase" id="RU003719"/>
    </source>
</evidence>
<keyword evidence="3" id="KW-0520">NAD</keyword>
<sequence length="328" mass="34594">MPDCLIVQPIHPAGLDRLRDGGVTPRIATAHDMATVARELPGCVAAITRNAGLNGAAMRAADSLLVIANHGVGTNEIDLKQAAELGIPTIFTPTANARSVAEHAMALTLALARKVVPADAAVRGLRWSLRYEARMMELHGKTMGLVGFGTIGRLTGAMARNGFGMKLLVFSPNVSDSILVEAGAERAPTLEALLERADVVSLHRPLRPDTRHMIDAAALGKMQPHALLVNTARGQLIDGEALAAALRAGTIAGAAIDVFQVEPPPLEDPILGAPNTVLAPHIGGVTEEAMRETALQCADQILDVLAGRRPPHLVQPEVWDRRRKGAPA</sequence>
<protein>
    <submittedName>
        <fullName evidence="7">Hydroxyacid dehydrogenase</fullName>
    </submittedName>
</protein>
<evidence type="ECO:0000259" key="6">
    <source>
        <dbReference type="Pfam" id="PF02826"/>
    </source>
</evidence>
<evidence type="ECO:0000259" key="5">
    <source>
        <dbReference type="Pfam" id="PF00389"/>
    </source>
</evidence>
<proteinExistence type="inferred from homology"/>
<comment type="caution">
    <text evidence="7">The sequence shown here is derived from an EMBL/GenBank/DDBJ whole genome shotgun (WGS) entry which is preliminary data.</text>
</comment>